<keyword evidence="2" id="KW-0472">Membrane</keyword>
<feature type="transmembrane region" description="Helical" evidence="2">
    <location>
        <begin position="64"/>
        <end position="82"/>
    </location>
</feature>
<dbReference type="RefSeq" id="WP_085053082.1">
    <property type="nucleotide sequence ID" value="NZ_LNQR01000089.1"/>
</dbReference>
<comment type="caution">
    <text evidence="3">The sequence shown here is derived from an EMBL/GenBank/DDBJ whole genome shotgun (WGS) entry which is preliminary data.</text>
</comment>
<evidence type="ECO:0000313" key="3">
    <source>
        <dbReference type="EMBL" id="KWT82454.1"/>
    </source>
</evidence>
<keyword evidence="2" id="KW-0812">Transmembrane</keyword>
<feature type="region of interest" description="Disordered" evidence="1">
    <location>
        <begin position="1"/>
        <end position="36"/>
    </location>
</feature>
<accession>A0ABR5SCR6</accession>
<feature type="compositionally biased region" description="Polar residues" evidence="1">
    <location>
        <begin position="1"/>
        <end position="17"/>
    </location>
</feature>
<keyword evidence="2" id="KW-1133">Transmembrane helix</keyword>
<evidence type="ECO:0000256" key="1">
    <source>
        <dbReference type="SAM" id="MobiDB-lite"/>
    </source>
</evidence>
<sequence length="124" mass="14353">MTEQPGEQTNEPTSGQLDEQPAEHSGEQMTEQVPEKTKLELDLEKIKKKKAFQWKKILKPLPRIILIIVLLAGWFFFIAEYVSHNETINQLTTITTKYEALRSKLDNSTLTKPKRYLTELGQTH</sequence>
<dbReference type="Proteomes" id="UP000060487">
    <property type="component" value="Unassembled WGS sequence"/>
</dbReference>
<evidence type="ECO:0000313" key="4">
    <source>
        <dbReference type="Proteomes" id="UP000060487"/>
    </source>
</evidence>
<keyword evidence="4" id="KW-1185">Reference proteome</keyword>
<protein>
    <submittedName>
        <fullName evidence="3">Uncharacterized protein</fullName>
    </submittedName>
</protein>
<evidence type="ECO:0000256" key="2">
    <source>
        <dbReference type="SAM" id="Phobius"/>
    </source>
</evidence>
<proteinExistence type="predicted"/>
<reference evidence="3 4" key="1">
    <citation type="submission" date="2015-11" db="EMBL/GenBank/DDBJ databases">
        <authorList>
            <person name="Lin W."/>
        </authorList>
    </citation>
    <scope>NUCLEOTIDE SEQUENCE [LARGE SCALE GENOMIC DNA]</scope>
    <source>
        <strain evidence="3 4">HCH-1</strain>
    </source>
</reference>
<name>A0ABR5SCR6_9BACT</name>
<organism evidence="3 4">
    <name type="scientific">Candidatus Magnetominusculus xianensis</name>
    <dbReference type="NCBI Taxonomy" id="1748249"/>
    <lineage>
        <taxon>Bacteria</taxon>
        <taxon>Pseudomonadati</taxon>
        <taxon>Nitrospirota</taxon>
        <taxon>Nitrospiria</taxon>
        <taxon>Nitrospirales</taxon>
        <taxon>Nitrospiraceae</taxon>
        <taxon>Candidatus Magnetominusculus</taxon>
    </lineage>
</organism>
<gene>
    <name evidence="3" type="ORF">ASN18_2486</name>
</gene>
<dbReference type="EMBL" id="LNQR01000089">
    <property type="protein sequence ID" value="KWT82454.1"/>
    <property type="molecule type" value="Genomic_DNA"/>
</dbReference>